<dbReference type="Gene3D" id="1.10.10.60">
    <property type="entry name" value="Homeodomain-like"/>
    <property type="match status" value="2"/>
</dbReference>
<dbReference type="InterPro" id="IPR018060">
    <property type="entry name" value="HTH_AraC"/>
</dbReference>
<evidence type="ECO:0000256" key="1">
    <source>
        <dbReference type="ARBA" id="ARBA00023015"/>
    </source>
</evidence>
<feature type="domain" description="HTH araC/xylS-type" evidence="4">
    <location>
        <begin position="185"/>
        <end position="283"/>
    </location>
</feature>
<dbReference type="EMBL" id="LTDF01000073">
    <property type="protein sequence ID" value="KXT51622.1"/>
    <property type="molecule type" value="Genomic_DNA"/>
</dbReference>
<organism evidence="5">
    <name type="scientific">Bacteroides intestinalis</name>
    <dbReference type="NCBI Taxonomy" id="329854"/>
    <lineage>
        <taxon>Bacteria</taxon>
        <taxon>Pseudomonadati</taxon>
        <taxon>Bacteroidota</taxon>
        <taxon>Bacteroidia</taxon>
        <taxon>Bacteroidales</taxon>
        <taxon>Bacteroidaceae</taxon>
        <taxon>Bacteroides</taxon>
    </lineage>
</organism>
<dbReference type="PRINTS" id="PR00032">
    <property type="entry name" value="HTHARAC"/>
</dbReference>
<dbReference type="PANTHER" id="PTHR43280">
    <property type="entry name" value="ARAC-FAMILY TRANSCRIPTIONAL REGULATOR"/>
    <property type="match status" value="1"/>
</dbReference>
<dbReference type="RefSeq" id="WP_061435451.1">
    <property type="nucleotide sequence ID" value="NZ_KQ968691.1"/>
</dbReference>
<keyword evidence="2" id="KW-0238">DNA-binding</keyword>
<dbReference type="AlphaFoldDB" id="A0A139LJJ0"/>
<sequence length="285" mass="33194">MASLVDKLHPLVLNVGLAVHNADWNWKNVNSPFTRLYYITEGTAQIQLSGGIQILKPNYLYFIPAFTIHSYICNSYFCHYYLHIYEEHQSDTNLLDEWEFPVEIPAGDLDLALFQRLCAINPHMSLPKSDPSTYDNNSTLMENLLKNKQRALCDKVESRGIVYQLLARFLKRAQIKVETKDDRIEKAILYIRKHIYEAIDLTTLSENSCLSKDHFIRLFKKETGVTPSKYINQKKIEKAQLILVTDEMSVKNVAFALSFDDYSYFNRLFKKTTGLTPQEYRNSYH</sequence>
<dbReference type="SUPFAM" id="SSF46689">
    <property type="entry name" value="Homeodomain-like"/>
    <property type="match status" value="2"/>
</dbReference>
<dbReference type="InterPro" id="IPR020449">
    <property type="entry name" value="Tscrpt_reg_AraC-type_HTH"/>
</dbReference>
<dbReference type="GO" id="GO:0003700">
    <property type="term" value="F:DNA-binding transcription factor activity"/>
    <property type="evidence" value="ECO:0007669"/>
    <property type="project" value="InterPro"/>
</dbReference>
<dbReference type="GO" id="GO:0043565">
    <property type="term" value="F:sequence-specific DNA binding"/>
    <property type="evidence" value="ECO:0007669"/>
    <property type="project" value="InterPro"/>
</dbReference>
<evidence type="ECO:0000256" key="3">
    <source>
        <dbReference type="ARBA" id="ARBA00023163"/>
    </source>
</evidence>
<accession>A0A139LJJ0</accession>
<dbReference type="InterPro" id="IPR009057">
    <property type="entry name" value="Homeodomain-like_sf"/>
</dbReference>
<comment type="caution">
    <text evidence="5">The sequence shown here is derived from an EMBL/GenBank/DDBJ whole genome shotgun (WGS) entry which is preliminary data.</text>
</comment>
<evidence type="ECO:0000256" key="2">
    <source>
        <dbReference type="ARBA" id="ARBA00023125"/>
    </source>
</evidence>
<evidence type="ECO:0000313" key="6">
    <source>
        <dbReference type="Proteomes" id="UP000070319"/>
    </source>
</evidence>
<dbReference type="SMART" id="SM00342">
    <property type="entry name" value="HTH_ARAC"/>
    <property type="match status" value="1"/>
</dbReference>
<dbReference type="Pfam" id="PF12833">
    <property type="entry name" value="HTH_18"/>
    <property type="match status" value="1"/>
</dbReference>
<dbReference type="SUPFAM" id="SSF51215">
    <property type="entry name" value="Regulatory protein AraC"/>
    <property type="match status" value="1"/>
</dbReference>
<keyword evidence="3" id="KW-0804">Transcription</keyword>
<reference evidence="5 6" key="1">
    <citation type="submission" date="2016-02" db="EMBL/GenBank/DDBJ databases">
        <authorList>
            <person name="Wen L."/>
            <person name="He K."/>
            <person name="Yang H."/>
        </authorList>
    </citation>
    <scope>NUCLEOTIDE SEQUENCE [LARGE SCALE GENOMIC DNA]</scope>
    <source>
        <strain evidence="5 6">KLE1704</strain>
    </source>
</reference>
<evidence type="ECO:0000259" key="4">
    <source>
        <dbReference type="PROSITE" id="PS01124"/>
    </source>
</evidence>
<dbReference type="PROSITE" id="PS01124">
    <property type="entry name" value="HTH_ARAC_FAMILY_2"/>
    <property type="match status" value="1"/>
</dbReference>
<dbReference type="PATRIC" id="fig|329854.7.peg.1909"/>
<keyword evidence="1" id="KW-0805">Transcription regulation</keyword>
<gene>
    <name evidence="5" type="ORF">HMPREF2531_01875</name>
</gene>
<name>A0A139LJJ0_9BACE</name>
<dbReference type="Proteomes" id="UP000070319">
    <property type="component" value="Unassembled WGS sequence"/>
</dbReference>
<dbReference type="InterPro" id="IPR037923">
    <property type="entry name" value="HTH-like"/>
</dbReference>
<evidence type="ECO:0000313" key="5">
    <source>
        <dbReference type="EMBL" id="KXT51622.1"/>
    </source>
</evidence>
<dbReference type="CDD" id="cd02208">
    <property type="entry name" value="cupin_RmlC-like"/>
    <property type="match status" value="1"/>
</dbReference>
<dbReference type="PANTHER" id="PTHR43280:SF28">
    <property type="entry name" value="HTH-TYPE TRANSCRIPTIONAL ACTIVATOR RHAS"/>
    <property type="match status" value="1"/>
</dbReference>
<protein>
    <submittedName>
        <fullName evidence="5">Transcriptional regulator, AraC family</fullName>
    </submittedName>
</protein>
<proteinExistence type="predicted"/>